<evidence type="ECO:0000313" key="6">
    <source>
        <dbReference type="EMBL" id="OAH56280.1"/>
    </source>
</evidence>
<dbReference type="SUPFAM" id="SSF140478">
    <property type="entry name" value="LemA-like"/>
    <property type="match status" value="1"/>
</dbReference>
<name>A0A177KSF1_9BACI</name>
<keyword evidence="3" id="KW-0812">Transmembrane</keyword>
<dbReference type="EMBL" id="LQWZ01000023">
    <property type="protein sequence ID" value="OAH56280.1"/>
    <property type="molecule type" value="Genomic_DNA"/>
</dbReference>
<dbReference type="GO" id="GO:0016020">
    <property type="term" value="C:membrane"/>
    <property type="evidence" value="ECO:0007669"/>
    <property type="project" value="UniProtKB-SubCell"/>
</dbReference>
<evidence type="ECO:0000313" key="7">
    <source>
        <dbReference type="Proteomes" id="UP000077271"/>
    </source>
</evidence>
<comment type="subcellular location">
    <subcellularLocation>
        <location evidence="1">Membrane</location>
        <topology evidence="1">Single-pass membrane protein</topology>
    </subcellularLocation>
</comment>
<keyword evidence="5" id="KW-0472">Membrane</keyword>
<proteinExistence type="inferred from homology"/>
<accession>A0A177KSF1</accession>
<protein>
    <submittedName>
        <fullName evidence="6">Uncharacterized protein</fullName>
    </submittedName>
</protein>
<dbReference type="RefSeq" id="WP_018394216.1">
    <property type="nucleotide sequence ID" value="NZ_LQWZ01000023.1"/>
</dbReference>
<evidence type="ECO:0000256" key="1">
    <source>
        <dbReference type="ARBA" id="ARBA00004167"/>
    </source>
</evidence>
<reference evidence="6 7" key="1">
    <citation type="submission" date="2016-01" db="EMBL/GenBank/DDBJ databases">
        <title>Investigation of taxonomic status of Bacillus aminovorans.</title>
        <authorList>
            <person name="Verma A."/>
            <person name="Pal Y."/>
            <person name="Krishnamurthi S."/>
        </authorList>
    </citation>
    <scope>NUCLEOTIDE SEQUENCE [LARGE SCALE GENOMIC DNA]</scope>
    <source>
        <strain evidence="6 7">DSM 4337</strain>
    </source>
</reference>
<sequence>MQKKTDRSFQDVDRFMAVCVNLYGKWAEIVAAYDLNEQGMLAEIMTIRDTFAKMTVEEKLRVCGQLDTFYDRMTASAVKCPRLRTSSMYIRLHAQVNEMIEQMPNACSHYNELAGQLNDEISRFPANMTALLFGFEKKELLTGSEKSDISAI</sequence>
<dbReference type="PANTHER" id="PTHR34478">
    <property type="entry name" value="PROTEIN LEMA"/>
    <property type="match status" value="1"/>
</dbReference>
<evidence type="ECO:0000256" key="2">
    <source>
        <dbReference type="ARBA" id="ARBA00008854"/>
    </source>
</evidence>
<organism evidence="6 7">
    <name type="scientific">Domibacillus aminovorans</name>
    <dbReference type="NCBI Taxonomy" id="29332"/>
    <lineage>
        <taxon>Bacteria</taxon>
        <taxon>Bacillati</taxon>
        <taxon>Bacillota</taxon>
        <taxon>Bacilli</taxon>
        <taxon>Bacillales</taxon>
        <taxon>Bacillaceae</taxon>
        <taxon>Domibacillus</taxon>
    </lineage>
</organism>
<dbReference type="InterPro" id="IPR023353">
    <property type="entry name" value="LemA-like_dom_sf"/>
</dbReference>
<keyword evidence="4" id="KW-1133">Transmembrane helix</keyword>
<evidence type="ECO:0000256" key="3">
    <source>
        <dbReference type="ARBA" id="ARBA00022692"/>
    </source>
</evidence>
<evidence type="ECO:0000256" key="5">
    <source>
        <dbReference type="ARBA" id="ARBA00023136"/>
    </source>
</evidence>
<dbReference type="Proteomes" id="UP000077271">
    <property type="component" value="Unassembled WGS sequence"/>
</dbReference>
<dbReference type="InterPro" id="IPR007156">
    <property type="entry name" value="MamQ_LemA"/>
</dbReference>
<evidence type="ECO:0000256" key="4">
    <source>
        <dbReference type="ARBA" id="ARBA00022989"/>
    </source>
</evidence>
<dbReference type="Gene3D" id="1.20.1440.20">
    <property type="entry name" value="LemA-like domain"/>
    <property type="match status" value="1"/>
</dbReference>
<dbReference type="Pfam" id="PF04011">
    <property type="entry name" value="LemA"/>
    <property type="match status" value="1"/>
</dbReference>
<dbReference type="OrthoDB" id="9804152at2"/>
<comment type="similarity">
    <text evidence="2">Belongs to the LemA family.</text>
</comment>
<dbReference type="PANTHER" id="PTHR34478:SF1">
    <property type="entry name" value="PROTEIN LEMA"/>
    <property type="match status" value="1"/>
</dbReference>
<dbReference type="AlphaFoldDB" id="A0A177KSF1"/>
<comment type="caution">
    <text evidence="6">The sequence shown here is derived from an EMBL/GenBank/DDBJ whole genome shotgun (WGS) entry which is preliminary data.</text>
</comment>
<gene>
    <name evidence="6" type="ORF">AWH48_06320</name>
</gene>